<dbReference type="AlphaFoldDB" id="A0A5N5HG77"/>
<keyword evidence="1" id="KW-0732">Signal</keyword>
<gene>
    <name evidence="2" type="ORF">D8674_024356</name>
</gene>
<protein>
    <submittedName>
        <fullName evidence="2">Uncharacterized protein</fullName>
    </submittedName>
</protein>
<feature type="signal peptide" evidence="1">
    <location>
        <begin position="1"/>
        <end position="27"/>
    </location>
</feature>
<reference evidence="2 3" key="1">
    <citation type="submission" date="2019-09" db="EMBL/GenBank/DDBJ databases">
        <authorList>
            <person name="Ou C."/>
        </authorList>
    </citation>
    <scope>NUCLEOTIDE SEQUENCE [LARGE SCALE GENOMIC DNA]</scope>
    <source>
        <strain evidence="2">S2</strain>
        <tissue evidence="2">Leaf</tissue>
    </source>
</reference>
<name>A0A5N5HG77_9ROSA</name>
<accession>A0A5N5HG77</accession>
<keyword evidence="3" id="KW-1185">Reference proteome</keyword>
<proteinExistence type="predicted"/>
<evidence type="ECO:0000256" key="1">
    <source>
        <dbReference type="SAM" id="SignalP"/>
    </source>
</evidence>
<dbReference type="EMBL" id="SMOL01000231">
    <property type="protein sequence ID" value="KAB2622174.1"/>
    <property type="molecule type" value="Genomic_DNA"/>
</dbReference>
<organism evidence="2 3">
    <name type="scientific">Pyrus ussuriensis x Pyrus communis</name>
    <dbReference type="NCBI Taxonomy" id="2448454"/>
    <lineage>
        <taxon>Eukaryota</taxon>
        <taxon>Viridiplantae</taxon>
        <taxon>Streptophyta</taxon>
        <taxon>Embryophyta</taxon>
        <taxon>Tracheophyta</taxon>
        <taxon>Spermatophyta</taxon>
        <taxon>Magnoliopsida</taxon>
        <taxon>eudicotyledons</taxon>
        <taxon>Gunneridae</taxon>
        <taxon>Pentapetalae</taxon>
        <taxon>rosids</taxon>
        <taxon>fabids</taxon>
        <taxon>Rosales</taxon>
        <taxon>Rosaceae</taxon>
        <taxon>Amygdaloideae</taxon>
        <taxon>Maleae</taxon>
        <taxon>Pyrus</taxon>
    </lineage>
</organism>
<sequence length="83" mass="9488">MVHLKFFHQRSLLALLLSRTMYDSSSSTQGSLLLHSHRLLPFFLLWLQIEQLNPSTTLNTFDSIPQLSDYVTYSPNCSRGCGI</sequence>
<comment type="caution">
    <text evidence="2">The sequence shown here is derived from an EMBL/GenBank/DDBJ whole genome shotgun (WGS) entry which is preliminary data.</text>
</comment>
<evidence type="ECO:0000313" key="3">
    <source>
        <dbReference type="Proteomes" id="UP000327157"/>
    </source>
</evidence>
<reference evidence="2 3" key="3">
    <citation type="submission" date="2019-11" db="EMBL/GenBank/DDBJ databases">
        <title>A de novo genome assembly of a pear dwarfing rootstock.</title>
        <authorList>
            <person name="Wang F."/>
            <person name="Wang J."/>
            <person name="Li S."/>
            <person name="Zhang Y."/>
            <person name="Fang M."/>
            <person name="Ma L."/>
            <person name="Zhao Y."/>
            <person name="Jiang S."/>
        </authorList>
    </citation>
    <scope>NUCLEOTIDE SEQUENCE [LARGE SCALE GENOMIC DNA]</scope>
    <source>
        <strain evidence="2">S2</strain>
        <tissue evidence="2">Leaf</tissue>
    </source>
</reference>
<dbReference type="Proteomes" id="UP000327157">
    <property type="component" value="Chromosome 4"/>
</dbReference>
<evidence type="ECO:0000313" key="2">
    <source>
        <dbReference type="EMBL" id="KAB2622174.1"/>
    </source>
</evidence>
<reference evidence="3" key="2">
    <citation type="submission" date="2019-10" db="EMBL/GenBank/DDBJ databases">
        <title>A de novo genome assembly of a pear dwarfing rootstock.</title>
        <authorList>
            <person name="Wang F."/>
            <person name="Wang J."/>
            <person name="Li S."/>
            <person name="Zhang Y."/>
            <person name="Fang M."/>
            <person name="Ma L."/>
            <person name="Zhao Y."/>
            <person name="Jiang S."/>
        </authorList>
    </citation>
    <scope>NUCLEOTIDE SEQUENCE [LARGE SCALE GENOMIC DNA]</scope>
</reference>
<feature type="chain" id="PRO_5024295672" evidence="1">
    <location>
        <begin position="28"/>
        <end position="83"/>
    </location>
</feature>